<dbReference type="GO" id="GO:0008297">
    <property type="term" value="F:single-stranded DNA exodeoxyribonuclease activity"/>
    <property type="evidence" value="ECO:0007669"/>
    <property type="project" value="TreeGrafter"/>
</dbReference>
<evidence type="ECO:0000313" key="2">
    <source>
        <dbReference type="Proteomes" id="UP000228770"/>
    </source>
</evidence>
<dbReference type="InterPro" id="IPR011604">
    <property type="entry name" value="PDDEXK-like_dom_sf"/>
</dbReference>
<sequence>MASYRFNSLEDFMNANGYIINGDWYPRVTSIIGIKAKPALMYFYAQAENYSSALAITSKSATEGTKIHTAVEQILKGQTPEVDANAKPAVDAFRDFLQFHSLSVDPLGIEKRIWSSKHKFAGTIDVLGEVNGVYGILDVKTSSGIWRDYNLQTAAYMGALEEEDSWETLPKRDIQTRWILRLDQQQICLECGAKKRTKGGREKIKSQSQTCEHKWSEVRGEWELKQLDGFQNDYEAFLAAKRLWEWENEYWLKQVGY</sequence>
<evidence type="ECO:0000313" key="1">
    <source>
        <dbReference type="EMBL" id="PJB50439.1"/>
    </source>
</evidence>
<reference evidence="2" key="1">
    <citation type="submission" date="2017-09" db="EMBL/GenBank/DDBJ databases">
        <title>Depth-based differentiation of microbial function through sediment-hosted aquifers and enrichment of novel symbionts in the deep terrestrial subsurface.</title>
        <authorList>
            <person name="Probst A.J."/>
            <person name="Ladd B."/>
            <person name="Jarett J.K."/>
            <person name="Geller-Mcgrath D.E."/>
            <person name="Sieber C.M.K."/>
            <person name="Emerson J.B."/>
            <person name="Anantharaman K."/>
            <person name="Thomas B.C."/>
            <person name="Malmstrom R."/>
            <person name="Stieglmeier M."/>
            <person name="Klingl A."/>
            <person name="Woyke T."/>
            <person name="Ryan C.M."/>
            <person name="Banfield J.F."/>
        </authorList>
    </citation>
    <scope>NUCLEOTIDE SEQUENCE [LARGE SCALE GENOMIC DNA]</scope>
</reference>
<dbReference type="AlphaFoldDB" id="A0A2M8C2V6"/>
<proteinExistence type="predicted"/>
<dbReference type="Gene3D" id="3.90.320.10">
    <property type="match status" value="1"/>
</dbReference>
<dbReference type="Proteomes" id="UP000228770">
    <property type="component" value="Unassembled WGS sequence"/>
</dbReference>
<accession>A0A2M8C2V6</accession>
<dbReference type="EMBL" id="PFUA01000025">
    <property type="protein sequence ID" value="PJB50439.1"/>
    <property type="molecule type" value="Genomic_DNA"/>
</dbReference>
<protein>
    <recommendedName>
        <fullName evidence="3">PD-(D/E)XK endonuclease-like domain-containing protein</fullName>
    </recommendedName>
</protein>
<organism evidence="1 2">
    <name type="scientific">Candidatus Brennerbacteria bacterium CG_4_9_14_3_um_filter_43_9</name>
    <dbReference type="NCBI Taxonomy" id="1974522"/>
    <lineage>
        <taxon>Bacteria</taxon>
        <taxon>Candidatus Brenneribacteriota</taxon>
    </lineage>
</organism>
<evidence type="ECO:0008006" key="3">
    <source>
        <dbReference type="Google" id="ProtNLM"/>
    </source>
</evidence>
<dbReference type="PANTHER" id="PTHR31340:SF3">
    <property type="entry name" value="MITOCHONDRIAL GENOME MAINTENANCE EXONUCLEASE 1"/>
    <property type="match status" value="1"/>
</dbReference>
<comment type="caution">
    <text evidence="1">The sequence shown here is derived from an EMBL/GenBank/DDBJ whole genome shotgun (WGS) entry which is preliminary data.</text>
</comment>
<gene>
    <name evidence="1" type="ORF">CO102_01135</name>
</gene>
<dbReference type="PANTHER" id="PTHR31340">
    <property type="entry name" value="MITOCHONDRIAL GENOME MAINTENANCE EXONUCLEASE 1"/>
    <property type="match status" value="1"/>
</dbReference>
<name>A0A2M8C2V6_9BACT</name>